<dbReference type="Gene3D" id="3.30.300.30">
    <property type="match status" value="2"/>
</dbReference>
<keyword evidence="8" id="KW-1185">Reference proteome</keyword>
<dbReference type="InterPro" id="IPR001242">
    <property type="entry name" value="Condensation_dom"/>
</dbReference>
<dbReference type="Gene3D" id="3.40.50.12780">
    <property type="entry name" value="N-terminal domain of ligase-like"/>
    <property type="match status" value="1"/>
</dbReference>
<evidence type="ECO:0000256" key="2">
    <source>
        <dbReference type="ARBA" id="ARBA00022553"/>
    </source>
</evidence>
<dbReference type="InterPro" id="IPR023213">
    <property type="entry name" value="CAT-like_dom_sf"/>
</dbReference>
<dbReference type="GO" id="GO:0043041">
    <property type="term" value="P:amino acid activation for nonribosomal peptide biosynthetic process"/>
    <property type="evidence" value="ECO:0007669"/>
    <property type="project" value="TreeGrafter"/>
</dbReference>
<dbReference type="CDD" id="cd19545">
    <property type="entry name" value="FUM14_C_NRPS-like"/>
    <property type="match status" value="1"/>
</dbReference>
<evidence type="ECO:0000259" key="6">
    <source>
        <dbReference type="PROSITE" id="PS50075"/>
    </source>
</evidence>
<proteinExistence type="inferred from homology"/>
<dbReference type="Gene3D" id="3.30.559.30">
    <property type="entry name" value="Nonribosomal peptide synthetase, condensation domain"/>
    <property type="match status" value="2"/>
</dbReference>
<keyword evidence="4" id="KW-0677">Repeat</keyword>
<accession>A0A8H4GRY7</accession>
<dbReference type="FunFam" id="3.30.300.30:FF:000015">
    <property type="entry name" value="Nonribosomal peptide synthase SidD"/>
    <property type="match status" value="1"/>
</dbReference>
<dbReference type="NCBIfam" id="TIGR01733">
    <property type="entry name" value="AA-adenyl-dom"/>
    <property type="match status" value="1"/>
</dbReference>
<evidence type="ECO:0000256" key="5">
    <source>
        <dbReference type="ARBA" id="ARBA00029454"/>
    </source>
</evidence>
<dbReference type="Proteomes" id="UP000653565">
    <property type="component" value="Unassembled WGS sequence"/>
</dbReference>
<evidence type="ECO:0000313" key="7">
    <source>
        <dbReference type="EMBL" id="KAF4227284.1"/>
    </source>
</evidence>
<dbReference type="InterPro" id="IPR006162">
    <property type="entry name" value="Ppantetheine_attach_site"/>
</dbReference>
<dbReference type="PROSITE" id="PS00012">
    <property type="entry name" value="PHOSPHOPANTETHEINE"/>
    <property type="match status" value="1"/>
</dbReference>
<dbReference type="Pfam" id="PF00668">
    <property type="entry name" value="Condensation"/>
    <property type="match status" value="2"/>
</dbReference>
<reference evidence="7" key="2">
    <citation type="submission" date="2020-04" db="EMBL/GenBank/DDBJ databases">
        <authorList>
            <person name="Santos R.A.C."/>
            <person name="Steenwyk J.L."/>
            <person name="Rivero-Menendez O."/>
            <person name="Mead M.E."/>
            <person name="Silva L.P."/>
            <person name="Bastos R.W."/>
            <person name="Alastruey-Izquierdo A."/>
            <person name="Goldman G.H."/>
            <person name="Rokas A."/>
        </authorList>
    </citation>
    <scope>NUCLEOTIDE SEQUENCE</scope>
    <source>
        <strain evidence="7">CNM-CM6805</strain>
    </source>
</reference>
<name>A0A8H4GRY7_9EURO</name>
<dbReference type="GO" id="GO:0044550">
    <property type="term" value="P:secondary metabolite biosynthetic process"/>
    <property type="evidence" value="ECO:0007669"/>
    <property type="project" value="TreeGrafter"/>
</dbReference>
<dbReference type="Pfam" id="PF00501">
    <property type="entry name" value="AMP-binding"/>
    <property type="match status" value="1"/>
</dbReference>
<dbReference type="PROSITE" id="PS50075">
    <property type="entry name" value="CARRIER"/>
    <property type="match status" value="2"/>
</dbReference>
<dbReference type="InterPro" id="IPR042099">
    <property type="entry name" value="ANL_N_sf"/>
</dbReference>
<evidence type="ECO:0000256" key="3">
    <source>
        <dbReference type="ARBA" id="ARBA00022598"/>
    </source>
</evidence>
<dbReference type="PANTHER" id="PTHR45527">
    <property type="entry name" value="NONRIBOSOMAL PEPTIDE SYNTHETASE"/>
    <property type="match status" value="1"/>
</dbReference>
<feature type="domain" description="Carrier" evidence="6">
    <location>
        <begin position="1151"/>
        <end position="1227"/>
    </location>
</feature>
<dbReference type="GO" id="GO:0031177">
    <property type="term" value="F:phosphopantetheine binding"/>
    <property type="evidence" value="ECO:0007669"/>
    <property type="project" value="TreeGrafter"/>
</dbReference>
<dbReference type="CDD" id="cd05918">
    <property type="entry name" value="A_NRPS_SidN3_like"/>
    <property type="match status" value="1"/>
</dbReference>
<keyword evidence="3" id="KW-0436">Ligase</keyword>
<dbReference type="GO" id="GO:0016874">
    <property type="term" value="F:ligase activity"/>
    <property type="evidence" value="ECO:0007669"/>
    <property type="project" value="UniProtKB-KW"/>
</dbReference>
<comment type="similarity">
    <text evidence="5">Belongs to the NRP synthetase family.</text>
</comment>
<dbReference type="InterPro" id="IPR036736">
    <property type="entry name" value="ACP-like_sf"/>
</dbReference>
<dbReference type="InterPro" id="IPR009081">
    <property type="entry name" value="PP-bd_ACP"/>
</dbReference>
<protein>
    <recommendedName>
        <fullName evidence="6">Carrier domain-containing protein</fullName>
    </recommendedName>
</protein>
<reference evidence="7" key="1">
    <citation type="journal article" date="2020" name="bioRxiv">
        <title>Genomic and phenotypic heterogeneity of clinical isolates of the human pathogens Aspergillus fumigatus, Aspergillus lentulus and Aspergillus fumigatiaffinis.</title>
        <authorList>
            <person name="dos Santos R.A.C."/>
            <person name="Steenwyk J.L."/>
            <person name="Rivero-Menendez O."/>
            <person name="Mead M.E."/>
            <person name="Silva L.P."/>
            <person name="Bastos R.W."/>
            <person name="Alastruey-Izquierdo A."/>
            <person name="Goldman G.H."/>
            <person name="Rokas A."/>
        </authorList>
    </citation>
    <scope>NUCLEOTIDE SEQUENCE</scope>
    <source>
        <strain evidence="7">CNM-CM6805</strain>
    </source>
</reference>
<dbReference type="InterPro" id="IPR000873">
    <property type="entry name" value="AMP-dep_synth/lig_dom"/>
</dbReference>
<evidence type="ECO:0000256" key="1">
    <source>
        <dbReference type="ARBA" id="ARBA00022450"/>
    </source>
</evidence>
<dbReference type="Gene3D" id="1.10.1200.10">
    <property type="entry name" value="ACP-like"/>
    <property type="match status" value="2"/>
</dbReference>
<dbReference type="FunFam" id="3.30.559.30:FF:000002">
    <property type="entry name" value="Nonribosomal peptide synthase Pes1"/>
    <property type="match status" value="1"/>
</dbReference>
<keyword evidence="1" id="KW-0596">Phosphopantetheine</keyword>
<feature type="domain" description="Carrier" evidence="6">
    <location>
        <begin position="90"/>
        <end position="166"/>
    </location>
</feature>
<keyword evidence="2" id="KW-0597">Phosphoprotein</keyword>
<evidence type="ECO:0000256" key="4">
    <source>
        <dbReference type="ARBA" id="ARBA00022737"/>
    </source>
</evidence>
<dbReference type="EMBL" id="JAAAPX010000190">
    <property type="protein sequence ID" value="KAF4227284.1"/>
    <property type="molecule type" value="Genomic_DNA"/>
</dbReference>
<dbReference type="GO" id="GO:0005737">
    <property type="term" value="C:cytoplasm"/>
    <property type="evidence" value="ECO:0007669"/>
    <property type="project" value="TreeGrafter"/>
</dbReference>
<dbReference type="PANTHER" id="PTHR45527:SF12">
    <property type="entry name" value="NONRIBOSOMAL PEPTIDE SYNTHETASE IVOA"/>
    <property type="match status" value="1"/>
</dbReference>
<dbReference type="Pfam" id="PF00550">
    <property type="entry name" value="PP-binding"/>
    <property type="match status" value="2"/>
</dbReference>
<dbReference type="Gene3D" id="3.30.559.10">
    <property type="entry name" value="Chloramphenicol acetyltransferase-like domain"/>
    <property type="match status" value="2"/>
</dbReference>
<evidence type="ECO:0000313" key="8">
    <source>
        <dbReference type="Proteomes" id="UP000653565"/>
    </source>
</evidence>
<dbReference type="PROSITE" id="PS00455">
    <property type="entry name" value="AMP_BINDING"/>
    <property type="match status" value="1"/>
</dbReference>
<dbReference type="SUPFAM" id="SSF56801">
    <property type="entry name" value="Acetyl-CoA synthetase-like"/>
    <property type="match status" value="2"/>
</dbReference>
<dbReference type="InterPro" id="IPR020845">
    <property type="entry name" value="AMP-binding_CS"/>
</dbReference>
<dbReference type="InterPro" id="IPR045851">
    <property type="entry name" value="AMP-bd_C_sf"/>
</dbReference>
<sequence>MSQSSGTTFARGMLKFLDVHGEVQDEIQKIQHELHSRLPSFMVPQLLLPVCGAPTTITGKIYRQAVLREVNGLPYEELRRLAGFTVKSQKPEGVLERLMHEAVCEILNLKLDHVGMLDNFFHLGGDFASAVKLVAKAKRHGLRLQMSDIFNRPALRDLALIAKGDFVPPASVTLQPMELLSSLAVSEIRKLAVVDCNIEDNQIEDIYPCTPLQEGLVAISSKNPRMAKAQFVCELKPETDITLFKAAWEQVMKSNDILRTRFITHPKHADDLEACIHQANLQPAGIGNKLVHAYMLPGQKDITPATFVLVMHHALCDRWSFDLIVRQIAMVYKKQGSSIPRKQFSPFIKYLMGQSKYFNEYWRRHFKGVDAVSFPALPHPNYVPAATEQFKQTISLPTDQSMAHTLSTCIHLAWAVVISLNTNAEDVVFGTTANGRGANVDNIAQMTGPTIATVPLHVRVDFKETVIDALAKLQAKAIEMIPFEQAGLQNIRKTTLEAREACNFQSQLIVQSASEKPQTPFGRCRYSSTTMEGFTSHALSLECYPSDDGTKLDMNVLVDTNAISSRRARGLVLHMVEILQGILQDPHQRLDALPQMLPEEIGQLNAWNKITSSDSQECIHLLIDTQSLTVPDKQAVVACDGEFSYADVERLSKKVGRWLLEKGFRPGGIVPLLFEKSKWTVVAMLGVLRVRGVFVLLEHSHPLQRLQGVCKQVGASIVLCSQALTDLADNLAPIAVVVGEGAAVLEAGDERIFPVVQPGDAAYVVFTSGSTGKPKGVVIEHRSYCAGAQAHNLSHQVDSSSRVLQFASYAFDVSIMECLSTLIGGGCVCVLSEWERNNIVAQAARRLRVTHAFMTPSFARLVRHEQIPTLRVLIVGGEFIAPSDCSYWADKVKLLNEYGPAECSVAFCVQPYLNGQGVHHRDIGRPLAGAGWVVDPSNYDRLLPIGAVGELLIEGPLVGRGYLNAPEMTAAAFIEPPPWLRAIRSGAVWKLYKSGDLVQINDNGSFRLVGRIGAQMKLHGQRLELEEVETHVLRYFPGAAEVAAVVAGIEDRKNSPYLMAFIVVQGAAAIGTDNSLLNPPTDDFKRRFLTAQSALEKALPKYMVPSVFLPLTHMPRTGSGKLDRRRLSDEVVRRPWADLQQYSTSFVLKRAPSSPSEKALQDIWANTLNIPASSIGVDDSFTQLGGDSITAMQVVAQAQAKGMPYSFRDIIDLGSIAKIVEHESNGTNGHLINQPDEPEVVFSLSPNQQYFFDKYRCSGVPNHFNQNIMVHLQERVLFADIKKAVVNLVRRHAMLRARFVQQNDGIWGQYITRNVEDSFSCMLHQITSRKERQAHNTSIHSRISITHGPVFCVQMFEVGPYQSISLVGHHLVLDLVSWRVILADLDASIRGTLSDGGNSTSFQRWCELQCRYGEEKLQPPPSLMIPRKLGLSQDLQTFWGVGEGGKSTVAESLGMIITIDEKTTTALVGPSNGPFGTTPEELLHSAILFSFIQTFPDRPVPIIWGKGHGRQPWDRSIDLTRTVGWVNTMWPVEARVDRSSDLETIVQIVRDTRRQHPDHGWSYFTSVYHNTRGEKLAEKLPPFEITFNYAGRFQQLEQQGSLFRVEPISKLELFNGPGNIERSGLFEINCLVMDEHLEFHLAFPSRHLLASLAPAADIIRSTSADQLSYANDNSTGNSDFEGQCASSILYGSV</sequence>
<dbReference type="SUPFAM" id="SSF47336">
    <property type="entry name" value="ACP-like"/>
    <property type="match status" value="2"/>
</dbReference>
<dbReference type="InterPro" id="IPR010071">
    <property type="entry name" value="AA_adenyl_dom"/>
</dbReference>
<gene>
    <name evidence="7" type="ORF">CNMCM6805_003246</name>
</gene>
<comment type="caution">
    <text evidence="7">The sequence shown here is derived from an EMBL/GenBank/DDBJ whole genome shotgun (WGS) entry which is preliminary data.</text>
</comment>
<dbReference type="FunFam" id="3.40.50.12780:FF:000014">
    <property type="entry name" value="Nonribosomal peptide synthetase 1"/>
    <property type="match status" value="1"/>
</dbReference>
<organism evidence="7 8">
    <name type="scientific">Aspergillus fumigatiaffinis</name>
    <dbReference type="NCBI Taxonomy" id="340414"/>
    <lineage>
        <taxon>Eukaryota</taxon>
        <taxon>Fungi</taxon>
        <taxon>Dikarya</taxon>
        <taxon>Ascomycota</taxon>
        <taxon>Pezizomycotina</taxon>
        <taxon>Eurotiomycetes</taxon>
        <taxon>Eurotiomycetidae</taxon>
        <taxon>Eurotiales</taxon>
        <taxon>Aspergillaceae</taxon>
        <taxon>Aspergillus</taxon>
        <taxon>Aspergillus subgen. Fumigati</taxon>
    </lineage>
</organism>
<dbReference type="SUPFAM" id="SSF52777">
    <property type="entry name" value="CoA-dependent acyltransferases"/>
    <property type="match status" value="4"/>
</dbReference>